<dbReference type="Pfam" id="PF14299">
    <property type="entry name" value="PP2"/>
    <property type="match status" value="1"/>
</dbReference>
<dbReference type="AlphaFoldDB" id="A0ABD1RQR7"/>
<dbReference type="PANTHER" id="PTHR32278:SF111">
    <property type="entry name" value="F-BOX PROTEIN PP2-B12-RELATED"/>
    <property type="match status" value="1"/>
</dbReference>
<accession>A0ABD1RQR7</accession>
<protein>
    <submittedName>
        <fullName evidence="2">F-box protein PP2-B10</fullName>
    </submittedName>
</protein>
<name>A0ABD1RQR7_9LAMI</name>
<comment type="caution">
    <text evidence="2">The sequence shown here is derived from an EMBL/GenBank/DDBJ whole genome shotgun (WGS) entry which is preliminary data.</text>
</comment>
<evidence type="ECO:0000313" key="3">
    <source>
        <dbReference type="Proteomes" id="UP001604336"/>
    </source>
</evidence>
<feature type="signal peptide" evidence="1">
    <location>
        <begin position="1"/>
        <end position="17"/>
    </location>
</feature>
<feature type="chain" id="PRO_5044752111" evidence="1">
    <location>
        <begin position="18"/>
        <end position="174"/>
    </location>
</feature>
<dbReference type="Proteomes" id="UP001604336">
    <property type="component" value="Unassembled WGS sequence"/>
</dbReference>
<sequence length="174" mass="20216">MHLIASMLLQSFSLVKGTGNKCFMLPARDLLNGWGKTPKYWQWISLPESRFPEVAELLDLRCWSDICCKINTSMLSSGTKYAAYLVFTSRSRIYGFQNYPLEALVGISVQEVEKRIVCLNQENRRTGTSLFPGEYFSFMDWLVDIPNTPSVEMMDGWKLSWSFWSRENKITIWK</sequence>
<evidence type="ECO:0000313" key="2">
    <source>
        <dbReference type="EMBL" id="KAL2490516.1"/>
    </source>
</evidence>
<dbReference type="PANTHER" id="PTHR32278">
    <property type="entry name" value="F-BOX DOMAIN-CONTAINING PROTEIN"/>
    <property type="match status" value="1"/>
</dbReference>
<dbReference type="EMBL" id="JBFOLK010000008">
    <property type="protein sequence ID" value="KAL2490516.1"/>
    <property type="molecule type" value="Genomic_DNA"/>
</dbReference>
<reference evidence="3" key="1">
    <citation type="submission" date="2024-07" db="EMBL/GenBank/DDBJ databases">
        <title>Two chromosome-level genome assemblies of Korean endemic species Abeliophyllum distichum and Forsythia ovata (Oleaceae).</title>
        <authorList>
            <person name="Jang H."/>
        </authorList>
    </citation>
    <scope>NUCLEOTIDE SEQUENCE [LARGE SCALE GENOMIC DNA]</scope>
</reference>
<organism evidence="2 3">
    <name type="scientific">Abeliophyllum distichum</name>
    <dbReference type="NCBI Taxonomy" id="126358"/>
    <lineage>
        <taxon>Eukaryota</taxon>
        <taxon>Viridiplantae</taxon>
        <taxon>Streptophyta</taxon>
        <taxon>Embryophyta</taxon>
        <taxon>Tracheophyta</taxon>
        <taxon>Spermatophyta</taxon>
        <taxon>Magnoliopsida</taxon>
        <taxon>eudicotyledons</taxon>
        <taxon>Gunneridae</taxon>
        <taxon>Pentapetalae</taxon>
        <taxon>asterids</taxon>
        <taxon>lamiids</taxon>
        <taxon>Lamiales</taxon>
        <taxon>Oleaceae</taxon>
        <taxon>Forsythieae</taxon>
        <taxon>Abeliophyllum</taxon>
    </lineage>
</organism>
<gene>
    <name evidence="2" type="ORF">Adt_26144</name>
</gene>
<evidence type="ECO:0000256" key="1">
    <source>
        <dbReference type="SAM" id="SignalP"/>
    </source>
</evidence>
<dbReference type="InterPro" id="IPR025886">
    <property type="entry name" value="PP2-like"/>
</dbReference>
<keyword evidence="1" id="KW-0732">Signal</keyword>
<keyword evidence="3" id="KW-1185">Reference proteome</keyword>
<proteinExistence type="predicted"/>